<dbReference type="InterPro" id="IPR023614">
    <property type="entry name" value="Porin_dom_sf"/>
</dbReference>
<comment type="similarity">
    <text evidence="1">Belongs to the eukaryotic mitochondrial porin (TC 1.B.8.1) family.</text>
</comment>
<accession>A0A8S9S2L7</accession>
<name>A0A8S9S2L7_BRACR</name>
<comment type="caution">
    <text evidence="2">The sequence shown here is derived from an EMBL/GenBank/DDBJ whole genome shotgun (WGS) entry which is preliminary data.</text>
</comment>
<dbReference type="GO" id="GO:0005741">
    <property type="term" value="C:mitochondrial outer membrane"/>
    <property type="evidence" value="ECO:0007669"/>
    <property type="project" value="InterPro"/>
</dbReference>
<evidence type="ECO:0000256" key="1">
    <source>
        <dbReference type="ARBA" id="ARBA00009624"/>
    </source>
</evidence>
<proteinExistence type="inferred from homology"/>
<dbReference type="GO" id="GO:0008308">
    <property type="term" value="F:voltage-gated monoatomic anion channel activity"/>
    <property type="evidence" value="ECO:0007669"/>
    <property type="project" value="InterPro"/>
</dbReference>
<evidence type="ECO:0000313" key="2">
    <source>
        <dbReference type="EMBL" id="KAF3586194.1"/>
    </source>
</evidence>
<dbReference type="PANTHER" id="PTHR11743">
    <property type="entry name" value="VOLTAGE-DEPENDENT ANION-SELECTIVE CHANNEL"/>
    <property type="match status" value="1"/>
</dbReference>
<dbReference type="AlphaFoldDB" id="A0A8S9S2L7"/>
<protein>
    <submittedName>
        <fullName evidence="2">Uncharacterized protein</fullName>
    </submittedName>
</protein>
<dbReference type="InterPro" id="IPR001925">
    <property type="entry name" value="Porin_Euk"/>
</dbReference>
<reference evidence="2" key="1">
    <citation type="submission" date="2019-12" db="EMBL/GenBank/DDBJ databases">
        <title>Genome sequencing and annotation of Brassica cretica.</title>
        <authorList>
            <person name="Studholme D.J."/>
            <person name="Sarris P."/>
        </authorList>
    </citation>
    <scope>NUCLEOTIDE SEQUENCE</scope>
    <source>
        <strain evidence="2">PFS-109/04</strain>
        <tissue evidence="2">Leaf</tissue>
    </source>
</reference>
<dbReference type="Pfam" id="PF01459">
    <property type="entry name" value="Porin_3"/>
    <property type="match status" value="1"/>
</dbReference>
<dbReference type="Gene3D" id="2.40.160.10">
    <property type="entry name" value="Porin"/>
    <property type="match status" value="1"/>
</dbReference>
<gene>
    <name evidence="2" type="ORF">F2Q69_00031959</name>
</gene>
<sequence length="434" mass="48804">MKHIYSIKLQEIRSPLQNGRIAKNENCHREKKKKGRTARNVQLGRAYSIATLVRSYYPSALNSYFSSRGEGTKGLVQFSNIGKQTRDLLFTDYQQGLKASLNFDPYRIRLRSSVDAGGLSGGLVASFPDQSSSKVSLGYVHPNAIANFTTSFGLFRNPLFALSEVVGNHLWSLGFDASFDVTTQSFRSMDFASSLISDKFIASFNSYNRADLLKVYLYQSVMNSAYAVELSRQRSTNTSRISIGYEHRFGSEVLVKSRVDSNGTVAALFQYKWNPGTFYSYIRRADLLKVYLHQSVMNSAYAVELSRQRSTNTNQDLIAMRPWLHYFSTSGIQERFTGFQQKVAVIRGSVLVLLVLLQVYDDLCLMFLDMNRLIGLDQALLQAMSAVQVLALTEAPEIERKVVVVPGMGSCPRHGSVGKRRFDPLRTGRTLLKE</sequence>
<dbReference type="PANTHER" id="PTHR11743:SF70">
    <property type="entry name" value="GH26960P-RELATED"/>
    <property type="match status" value="1"/>
</dbReference>
<dbReference type="InterPro" id="IPR027246">
    <property type="entry name" value="Porin_Euk/Tom40"/>
</dbReference>
<dbReference type="EMBL" id="QGKX02000088">
    <property type="protein sequence ID" value="KAF3586194.1"/>
    <property type="molecule type" value="Genomic_DNA"/>
</dbReference>
<organism evidence="2 3">
    <name type="scientific">Brassica cretica</name>
    <name type="common">Mustard</name>
    <dbReference type="NCBI Taxonomy" id="69181"/>
    <lineage>
        <taxon>Eukaryota</taxon>
        <taxon>Viridiplantae</taxon>
        <taxon>Streptophyta</taxon>
        <taxon>Embryophyta</taxon>
        <taxon>Tracheophyta</taxon>
        <taxon>Spermatophyta</taxon>
        <taxon>Magnoliopsida</taxon>
        <taxon>eudicotyledons</taxon>
        <taxon>Gunneridae</taxon>
        <taxon>Pentapetalae</taxon>
        <taxon>rosids</taxon>
        <taxon>malvids</taxon>
        <taxon>Brassicales</taxon>
        <taxon>Brassicaceae</taxon>
        <taxon>Brassiceae</taxon>
        <taxon>Brassica</taxon>
    </lineage>
</organism>
<evidence type="ECO:0000313" key="3">
    <source>
        <dbReference type="Proteomes" id="UP000712600"/>
    </source>
</evidence>
<dbReference type="Proteomes" id="UP000712600">
    <property type="component" value="Unassembled WGS sequence"/>
</dbReference>